<dbReference type="EMBL" id="FOSQ01000016">
    <property type="protein sequence ID" value="SFL05519.1"/>
    <property type="molecule type" value="Genomic_DNA"/>
</dbReference>
<name>A0A1I4EJR8_9PROT</name>
<reference evidence="1 2" key="1">
    <citation type="submission" date="2016-10" db="EMBL/GenBank/DDBJ databases">
        <authorList>
            <person name="de Groot N.N."/>
        </authorList>
    </citation>
    <scope>NUCLEOTIDE SEQUENCE [LARGE SCALE GENOMIC DNA]</scope>
    <source>
        <strain evidence="1 2">DSM 19981</strain>
    </source>
</reference>
<organism evidence="1 2">
    <name type="scientific">Falsiroseomonas stagni DSM 19981</name>
    <dbReference type="NCBI Taxonomy" id="1123062"/>
    <lineage>
        <taxon>Bacteria</taxon>
        <taxon>Pseudomonadati</taxon>
        <taxon>Pseudomonadota</taxon>
        <taxon>Alphaproteobacteria</taxon>
        <taxon>Acetobacterales</taxon>
        <taxon>Roseomonadaceae</taxon>
        <taxon>Falsiroseomonas</taxon>
    </lineage>
</organism>
<accession>A0A1I4EJR8</accession>
<dbReference type="Proteomes" id="UP000199473">
    <property type="component" value="Unassembled WGS sequence"/>
</dbReference>
<evidence type="ECO:0000313" key="2">
    <source>
        <dbReference type="Proteomes" id="UP000199473"/>
    </source>
</evidence>
<gene>
    <name evidence="1" type="ORF">SAMN02745775_116100</name>
</gene>
<keyword evidence="2" id="KW-1185">Reference proteome</keyword>
<proteinExistence type="predicted"/>
<dbReference type="STRING" id="1123062.SAMN02745775_116100"/>
<dbReference type="AlphaFoldDB" id="A0A1I4EJR8"/>
<protein>
    <submittedName>
        <fullName evidence="1">Uncharacterized protein</fullName>
    </submittedName>
</protein>
<sequence>MIDGPLPGTALRRLLPPGAWLWLVRPGAAEEATALGLLLLHRLPGLLVALGGEVIRNG</sequence>
<evidence type="ECO:0000313" key="1">
    <source>
        <dbReference type="EMBL" id="SFL05519.1"/>
    </source>
</evidence>